<organism evidence="1 2">
    <name type="scientific">Nibrella saemangeumensis</name>
    <dbReference type="NCBI Taxonomy" id="1084526"/>
    <lineage>
        <taxon>Bacteria</taxon>
        <taxon>Pseudomonadati</taxon>
        <taxon>Bacteroidota</taxon>
        <taxon>Cytophagia</taxon>
        <taxon>Cytophagales</taxon>
        <taxon>Spirosomataceae</taxon>
        <taxon>Nibrella</taxon>
    </lineage>
</organism>
<name>A0ABP8MWD2_9BACT</name>
<keyword evidence="2" id="KW-1185">Reference proteome</keyword>
<evidence type="ECO:0000313" key="1">
    <source>
        <dbReference type="EMBL" id="GAA4456033.1"/>
    </source>
</evidence>
<dbReference type="Proteomes" id="UP001501175">
    <property type="component" value="Unassembled WGS sequence"/>
</dbReference>
<reference evidence="2" key="1">
    <citation type="journal article" date="2019" name="Int. J. Syst. Evol. Microbiol.">
        <title>The Global Catalogue of Microorganisms (GCM) 10K type strain sequencing project: providing services to taxonomists for standard genome sequencing and annotation.</title>
        <authorList>
            <consortium name="The Broad Institute Genomics Platform"/>
            <consortium name="The Broad Institute Genome Sequencing Center for Infectious Disease"/>
            <person name="Wu L."/>
            <person name="Ma J."/>
        </authorList>
    </citation>
    <scope>NUCLEOTIDE SEQUENCE [LARGE SCALE GENOMIC DNA]</scope>
    <source>
        <strain evidence="2">JCM 17927</strain>
    </source>
</reference>
<sequence>MYPHIWFWLEQVPHALALVRQINRPQLGLAFNLPHYLALTNREEQRALTSLLTECKPYLKLMTICGATPTDETDSRKIWNYLIQPLGQGSFDTFGLVQFAIREVGFNGPIGLQSYNLKGNKPNNMRRSLAVWNTWKQKLEAQP</sequence>
<evidence type="ECO:0000313" key="2">
    <source>
        <dbReference type="Proteomes" id="UP001501175"/>
    </source>
</evidence>
<protein>
    <submittedName>
        <fullName evidence="1">Uncharacterized protein</fullName>
    </submittedName>
</protein>
<gene>
    <name evidence="1" type="ORF">GCM10023189_24680</name>
</gene>
<dbReference type="SUPFAM" id="SSF51658">
    <property type="entry name" value="Xylose isomerase-like"/>
    <property type="match status" value="1"/>
</dbReference>
<dbReference type="Gene3D" id="3.20.20.150">
    <property type="entry name" value="Divalent-metal-dependent TIM barrel enzymes"/>
    <property type="match status" value="1"/>
</dbReference>
<comment type="caution">
    <text evidence="1">The sequence shown here is derived from an EMBL/GenBank/DDBJ whole genome shotgun (WGS) entry which is preliminary data.</text>
</comment>
<dbReference type="RefSeq" id="WP_345243887.1">
    <property type="nucleotide sequence ID" value="NZ_BAABHD010000027.1"/>
</dbReference>
<proteinExistence type="predicted"/>
<dbReference type="InterPro" id="IPR036237">
    <property type="entry name" value="Xyl_isomerase-like_sf"/>
</dbReference>
<accession>A0ABP8MWD2</accession>
<dbReference type="EMBL" id="BAABHD010000027">
    <property type="protein sequence ID" value="GAA4456033.1"/>
    <property type="molecule type" value="Genomic_DNA"/>
</dbReference>